<reference evidence="2" key="3">
    <citation type="submission" date="2020-11" db="EMBL/GenBank/DDBJ databases">
        <authorList>
            <person name="Whitehead M."/>
        </authorList>
    </citation>
    <scope>NUCLEOTIDE SEQUENCE</scope>
    <source>
        <strain evidence="2">EGII</strain>
    </source>
</reference>
<dbReference type="GO" id="GO:0035493">
    <property type="term" value="P:SNARE complex assembly"/>
    <property type="evidence" value="ECO:0007669"/>
    <property type="project" value="TreeGrafter"/>
</dbReference>
<dbReference type="Proteomes" id="UP000606786">
    <property type="component" value="Unassembled WGS sequence"/>
</dbReference>
<dbReference type="EMBL" id="GAMC01003868">
    <property type="protein sequence ID" value="JAC02688.1"/>
    <property type="molecule type" value="mRNA"/>
</dbReference>
<organism evidence="3">
    <name type="scientific">Ceratitis capitata</name>
    <name type="common">Mediterranean fruit fly</name>
    <name type="synonym">Tephritis capitata</name>
    <dbReference type="NCBI Taxonomy" id="7213"/>
    <lineage>
        <taxon>Eukaryota</taxon>
        <taxon>Metazoa</taxon>
        <taxon>Ecdysozoa</taxon>
        <taxon>Arthropoda</taxon>
        <taxon>Hexapoda</taxon>
        <taxon>Insecta</taxon>
        <taxon>Pterygota</taxon>
        <taxon>Neoptera</taxon>
        <taxon>Endopterygota</taxon>
        <taxon>Diptera</taxon>
        <taxon>Brachycera</taxon>
        <taxon>Muscomorpha</taxon>
        <taxon>Tephritoidea</taxon>
        <taxon>Tephritidae</taxon>
        <taxon>Ceratitis</taxon>
        <taxon>Ceratitis</taxon>
    </lineage>
</organism>
<dbReference type="KEGG" id="ccat:101450774"/>
<protein>
    <submittedName>
        <fullName evidence="2">(Mediterranean fruit fly) hypothetical protein</fullName>
    </submittedName>
    <submittedName>
        <fullName evidence="3">UV radiation resistance-associated gene protein</fullName>
    </submittedName>
</protein>
<dbReference type="PANTHER" id="PTHR15157">
    <property type="entry name" value="UV RADIATION RESISTANCE-ASSOCIATED GENE PROTEIN"/>
    <property type="match status" value="1"/>
</dbReference>
<reference evidence="3" key="2">
    <citation type="journal article" date="2014" name="BMC Genomics">
        <title>A genomic perspective to assessing quality of mass-reared SIT flies used in Mediterranean fruit fly (Ceratitis capitata) eradication in California.</title>
        <authorList>
            <person name="Calla B."/>
            <person name="Hall B."/>
            <person name="Hou S."/>
            <person name="Geib S.M."/>
        </authorList>
    </citation>
    <scope>NUCLEOTIDE SEQUENCE</scope>
</reference>
<dbReference type="PANTHER" id="PTHR15157:SF5">
    <property type="entry name" value="UV RADIATION RESISTANCE-ASSOCIATED GENE PROTEIN"/>
    <property type="match status" value="1"/>
</dbReference>
<dbReference type="OrthoDB" id="72772at2759"/>
<proteinExistence type="evidence at transcript level"/>
<keyword evidence="1" id="KW-0175">Coiled coil</keyword>
<keyword evidence="4" id="KW-1185">Reference proteome</keyword>
<dbReference type="GeneID" id="101450774"/>
<dbReference type="GO" id="GO:0000323">
    <property type="term" value="C:lytic vacuole"/>
    <property type="evidence" value="ECO:0007669"/>
    <property type="project" value="TreeGrafter"/>
</dbReference>
<evidence type="ECO:0000313" key="2">
    <source>
        <dbReference type="EMBL" id="CAD6999342.1"/>
    </source>
</evidence>
<reference evidence="3" key="1">
    <citation type="submission" date="2013-07" db="EMBL/GenBank/DDBJ databases">
        <authorList>
            <person name="Geib S."/>
        </authorList>
    </citation>
    <scope>NUCLEOTIDE SEQUENCE</scope>
</reference>
<dbReference type="CTD" id="7405"/>
<dbReference type="GO" id="GO:0000149">
    <property type="term" value="F:SNARE binding"/>
    <property type="evidence" value="ECO:0007669"/>
    <property type="project" value="TreeGrafter"/>
</dbReference>
<dbReference type="EMBL" id="CAJHJT010000012">
    <property type="protein sequence ID" value="CAD6999342.1"/>
    <property type="molecule type" value="Genomic_DNA"/>
</dbReference>
<evidence type="ECO:0000256" key="1">
    <source>
        <dbReference type="ARBA" id="ARBA00023054"/>
    </source>
</evidence>
<dbReference type="GO" id="GO:0005768">
    <property type="term" value="C:endosome"/>
    <property type="evidence" value="ECO:0007669"/>
    <property type="project" value="TreeGrafter"/>
</dbReference>
<accession>W8BU13</accession>
<gene>
    <name evidence="3" type="primary">UVRAG</name>
    <name evidence="2" type="ORF">CCAP1982_LOCUS7869</name>
</gene>
<evidence type="ECO:0000313" key="4">
    <source>
        <dbReference type="Proteomes" id="UP000606786"/>
    </source>
</evidence>
<sequence>MRSRPHCRSWLPLSTQQLRLRNLIRIEGVNIKCVENKALIYYTLHHHKDEEAFYSSECLPHREEQRWAEIICSKLFKSNKRSVCVKVWARVCKEEIKMQATMECVESLRACYQDTSRAQEDMHSTTCSDDTVLFTWGVNFSGLKPLCEQRYLNFKENSLIFSLNGEYFTSSDHTISDISSNNSFTVPQLKAFPNETDCLLHRPSEYSCDEKLETVDILENIRYLQIFFKAGDVRKSYNLEQLLKLQEFQRMQLQKIKESKELTSEIKRRCLYCITKDQLSAPSSTALTKSFNRNPQRITMGRTLSELFSEQNGVSPHALLSAQKLEKQMETLRLKQRLIQSECDVYSARIAQQRNLLISLVKYRQQRHHWIQSRVQQLQAEKKILSEQCYEQSSLVQKKCDIIKDMERRMSALCIGLRGIYPIEKNSSGLNTINNVPFPIMDIFNSDVKHTSISSMDNMLPITLSVSLGYVAHLVQMIALIINRPLRNSIIHHGSRSHIIDVVKDIPYTCSEFPLYSRSTIPSKAVKYAIFLLNQNIAQLCYDIAGIRCDMCLTLENIHHIFTYLTDIRNVDEKKTVSFHLFSNKRVTLNCKNNKNVDNGSVNVDNNPLSSSHSSVEINNMSVPLIKASPQNSLLQLSIPLSIAEGGFSVKQRISRSVGSYSDTEDDSKNIRMHCYSSSDSNVAIPSNHL</sequence>
<name>W8BU13_CERCA</name>
<evidence type="ECO:0000313" key="3">
    <source>
        <dbReference type="EMBL" id="JAC02688.1"/>
    </source>
</evidence>
<dbReference type="AlphaFoldDB" id="W8BU13"/>